<evidence type="ECO:0000256" key="1">
    <source>
        <dbReference type="SAM" id="MobiDB-lite"/>
    </source>
</evidence>
<gene>
    <name evidence="2" type="ORF">DVH24_001491</name>
</gene>
<reference evidence="2 3" key="1">
    <citation type="submission" date="2018-10" db="EMBL/GenBank/DDBJ databases">
        <title>A high-quality apple genome assembly.</title>
        <authorList>
            <person name="Hu J."/>
        </authorList>
    </citation>
    <scope>NUCLEOTIDE SEQUENCE [LARGE SCALE GENOMIC DNA]</scope>
    <source>
        <strain evidence="3">cv. HFTH1</strain>
        <tissue evidence="2">Young leaf</tissue>
    </source>
</reference>
<dbReference type="PANTHER" id="PTHR47122:SF5">
    <property type="entry name" value="TRF-LIKE 8"/>
    <property type="match status" value="1"/>
</dbReference>
<name>A0A498K1I7_MALDO</name>
<organism evidence="2 3">
    <name type="scientific">Malus domestica</name>
    <name type="common">Apple</name>
    <name type="synonym">Pyrus malus</name>
    <dbReference type="NCBI Taxonomy" id="3750"/>
    <lineage>
        <taxon>Eukaryota</taxon>
        <taxon>Viridiplantae</taxon>
        <taxon>Streptophyta</taxon>
        <taxon>Embryophyta</taxon>
        <taxon>Tracheophyta</taxon>
        <taxon>Spermatophyta</taxon>
        <taxon>Magnoliopsida</taxon>
        <taxon>eudicotyledons</taxon>
        <taxon>Gunneridae</taxon>
        <taxon>Pentapetalae</taxon>
        <taxon>rosids</taxon>
        <taxon>fabids</taxon>
        <taxon>Rosales</taxon>
        <taxon>Rosaceae</taxon>
        <taxon>Amygdaloideae</taxon>
        <taxon>Maleae</taxon>
        <taxon>Malus</taxon>
    </lineage>
</organism>
<keyword evidence="3" id="KW-1185">Reference proteome</keyword>
<comment type="caution">
    <text evidence="2">The sequence shown here is derived from an EMBL/GenBank/DDBJ whole genome shotgun (WGS) entry which is preliminary data.</text>
</comment>
<protein>
    <recommendedName>
        <fullName evidence="4">Myb-like domain-containing protein</fullName>
    </recommendedName>
</protein>
<dbReference type="Proteomes" id="UP000290289">
    <property type="component" value="Chromosome 4"/>
</dbReference>
<evidence type="ECO:0008006" key="4">
    <source>
        <dbReference type="Google" id="ProtNLM"/>
    </source>
</evidence>
<accession>A0A498K1I7</accession>
<dbReference type="SUPFAM" id="SSF46689">
    <property type="entry name" value="Homeodomain-like"/>
    <property type="match status" value="1"/>
</dbReference>
<proteinExistence type="predicted"/>
<evidence type="ECO:0000313" key="2">
    <source>
        <dbReference type="EMBL" id="RXI01257.1"/>
    </source>
</evidence>
<dbReference type="Gene3D" id="1.10.246.220">
    <property type="match status" value="1"/>
</dbReference>
<feature type="compositionally biased region" description="Basic residues" evidence="1">
    <location>
        <begin position="209"/>
        <end position="222"/>
    </location>
</feature>
<feature type="compositionally biased region" description="Basic and acidic residues" evidence="1">
    <location>
        <begin position="187"/>
        <end position="198"/>
    </location>
</feature>
<dbReference type="AlphaFoldDB" id="A0A498K1I7"/>
<dbReference type="PANTHER" id="PTHR47122">
    <property type="entry name" value="MYB-LIKE DNA-BINDING DOMAIN CONTAINING PROTEIN, EXPRESSED"/>
    <property type="match status" value="1"/>
</dbReference>
<evidence type="ECO:0000313" key="3">
    <source>
        <dbReference type="Proteomes" id="UP000290289"/>
    </source>
</evidence>
<dbReference type="EMBL" id="RDQH01000330">
    <property type="protein sequence ID" value="RXI01257.1"/>
    <property type="molecule type" value="Genomic_DNA"/>
</dbReference>
<sequence>MGKWIPVITAVEDSFDPALEDESETIEHLLVEPKSEYVTVDGVLCGLHSAHPWGRHDEFELGVLDGLLDEVDEVEDIHAINDIGFIGQASELGFGSCEGSRKRNSCSANQCPGLSGSGNSAVGISESSTVTIQEFECKNNSIDKAVTHEFHNNDEKPSVSGIVSAAFLKEKRLHKPTRRYIEEFPDKMSKDSKGREDCSAVTTTESRPSKVRSQNKHHHLRPRTLASVPEDDLILKSRHWLNSGSKEHMLECDESDESYEFNKQPITFESEDDYVSRKRSSKKERVGNGRLERRKRRVAVIYPSHLYLSYILWLLGEKEFGICFHLLHLFFVRVRAIGCMWDLGLRVKTLFVISILILVEFLRRLGTGRRLTPNQMWTPSEVTTLVDGISQYGVGRWTYIKRFLFASSPYRTPLDLRVEQKEMRALPKSLVPRVRELATVHPYPRQRGKKFAPPILPIASKSASSDHIRTYVRRKNRFQSSITGAVNQ</sequence>
<dbReference type="InterPro" id="IPR009057">
    <property type="entry name" value="Homeodomain-like_sf"/>
</dbReference>
<dbReference type="CDD" id="cd11660">
    <property type="entry name" value="SANT_TRF"/>
    <property type="match status" value="1"/>
</dbReference>
<feature type="region of interest" description="Disordered" evidence="1">
    <location>
        <begin position="187"/>
        <end position="223"/>
    </location>
</feature>